<feature type="region of interest" description="Disordered" evidence="1">
    <location>
        <begin position="45"/>
        <end position="75"/>
    </location>
</feature>
<dbReference type="EnsemblMetazoa" id="Aqu2.1.29304_001">
    <property type="protein sequence ID" value="Aqu2.1.29304_001"/>
    <property type="gene ID" value="Aqu2.1.29304"/>
</dbReference>
<evidence type="ECO:0000313" key="2">
    <source>
        <dbReference type="EnsemblMetazoa" id="Aqu2.1.29304_001"/>
    </source>
</evidence>
<feature type="compositionally biased region" description="Basic residues" evidence="1">
    <location>
        <begin position="55"/>
        <end position="75"/>
    </location>
</feature>
<evidence type="ECO:0000256" key="1">
    <source>
        <dbReference type="SAM" id="MobiDB-lite"/>
    </source>
</evidence>
<accession>A0A1X7UP63</accession>
<reference evidence="2" key="1">
    <citation type="submission" date="2017-05" db="UniProtKB">
        <authorList>
            <consortium name="EnsemblMetazoa"/>
        </authorList>
    </citation>
    <scope>IDENTIFICATION</scope>
</reference>
<feature type="compositionally biased region" description="Basic and acidic residues" evidence="1">
    <location>
        <begin position="45"/>
        <end position="54"/>
    </location>
</feature>
<sequence>MVSWPFVHIHPGHVTLYKPKRRARKRHRQSQHVARKLWVEQHKTCHTYGKETPKSSHKRKAKRDWKINNTKRGKL</sequence>
<dbReference type="AlphaFoldDB" id="A0A1X7UP63"/>
<organism evidence="2">
    <name type="scientific">Amphimedon queenslandica</name>
    <name type="common">Sponge</name>
    <dbReference type="NCBI Taxonomy" id="400682"/>
    <lineage>
        <taxon>Eukaryota</taxon>
        <taxon>Metazoa</taxon>
        <taxon>Porifera</taxon>
        <taxon>Demospongiae</taxon>
        <taxon>Heteroscleromorpha</taxon>
        <taxon>Haplosclerida</taxon>
        <taxon>Niphatidae</taxon>
        <taxon>Amphimedon</taxon>
    </lineage>
</organism>
<proteinExistence type="predicted"/>
<name>A0A1X7UP63_AMPQE</name>
<protein>
    <submittedName>
        <fullName evidence="2">Uncharacterized protein</fullName>
    </submittedName>
</protein>
<dbReference type="InParanoid" id="A0A1X7UP63"/>